<dbReference type="Pfam" id="PF17043">
    <property type="entry name" value="MAT1-1-2"/>
    <property type="match status" value="1"/>
</dbReference>
<gene>
    <name evidence="2" type="primary">SMR1</name>
    <name evidence="2" type="ORF">QC763_120592</name>
</gene>
<dbReference type="GeneID" id="87928992"/>
<keyword evidence="3" id="KW-1185">Reference proteome</keyword>
<comment type="caution">
    <text evidence="2">The sequence shown here is derived from an EMBL/GenBank/DDBJ whole genome shotgun (WGS) entry which is preliminary data.</text>
</comment>
<dbReference type="Proteomes" id="UP001326199">
    <property type="component" value="Unassembled WGS sequence"/>
</dbReference>
<sequence length="384" mass="43855">MNITDMDSTSSHSSEDDYCVSPTHANMDHRDLSQVTLLMESTLIRTALRTDIQQFEKSFEQIIEQAGVFLATTEEHFISLSLVVMDEDVLIRHLCGFLASKLAIEGFLSFHQQTIQRTSGGDASLAKQVKAATVFVLELIQTLIYHKEAADYPGKHLGMMYDRDVKYFGGTLFHLNPQVNLDEELPELDDYYEDVDELTNYYHGEKLSHPLRQLPGNPWHKFFGNFPETRVEHAADTALFRANPRPGDLTVSIPGTILFLIPEFRQEHEKFRQLMLEHSQLPLPLLLEEARKERVQVIQRRLANVHHGNVEYDSLEPLCRENTDMIPRPEYTLEGNRTFGMQNLTVNSPDLIGDALPEGRIANVASQLEGFPARFLSTNKDKRM</sequence>
<dbReference type="InterPro" id="IPR031472">
    <property type="entry name" value="MAT1-1-2/MatA-2/Smr1"/>
</dbReference>
<protein>
    <submittedName>
        <fullName evidence="2">Sporulation minus regulator 1</fullName>
    </submittedName>
</protein>
<name>A0ABR0I2N1_9PEZI</name>
<dbReference type="RefSeq" id="XP_062771764.1">
    <property type="nucleotide sequence ID" value="XM_062908649.1"/>
</dbReference>
<evidence type="ECO:0000256" key="1">
    <source>
        <dbReference type="SAM" id="MobiDB-lite"/>
    </source>
</evidence>
<reference evidence="2 3" key="1">
    <citation type="journal article" date="2023" name="bioRxiv">
        <title>High-quality genome assemblies of four members of thePodospora anserinaspecies complex.</title>
        <authorList>
            <person name="Ament-Velasquez S.L."/>
            <person name="Vogan A.A."/>
            <person name="Wallerman O."/>
            <person name="Hartmann F."/>
            <person name="Gautier V."/>
            <person name="Silar P."/>
            <person name="Giraud T."/>
            <person name="Johannesson H."/>
        </authorList>
    </citation>
    <scope>NUCLEOTIDE SEQUENCE [LARGE SCALE GENOMIC DNA]</scope>
    <source>
        <strain evidence="2 3">CBS 411.78</strain>
    </source>
</reference>
<dbReference type="EMBL" id="JAFFHB010000001">
    <property type="protein sequence ID" value="KAK4674442.1"/>
    <property type="molecule type" value="Genomic_DNA"/>
</dbReference>
<accession>A0ABR0I2N1</accession>
<feature type="compositionally biased region" description="Polar residues" evidence="1">
    <location>
        <begin position="1"/>
        <end position="12"/>
    </location>
</feature>
<proteinExistence type="predicted"/>
<evidence type="ECO:0000313" key="3">
    <source>
        <dbReference type="Proteomes" id="UP001326199"/>
    </source>
</evidence>
<organism evidence="2 3">
    <name type="scientific">Podospora pseudopauciseta</name>
    <dbReference type="NCBI Taxonomy" id="2093780"/>
    <lineage>
        <taxon>Eukaryota</taxon>
        <taxon>Fungi</taxon>
        <taxon>Dikarya</taxon>
        <taxon>Ascomycota</taxon>
        <taxon>Pezizomycotina</taxon>
        <taxon>Sordariomycetes</taxon>
        <taxon>Sordariomycetidae</taxon>
        <taxon>Sordariales</taxon>
        <taxon>Podosporaceae</taxon>
        <taxon>Podospora</taxon>
    </lineage>
</organism>
<evidence type="ECO:0000313" key="2">
    <source>
        <dbReference type="EMBL" id="KAK4674442.1"/>
    </source>
</evidence>
<feature type="region of interest" description="Disordered" evidence="1">
    <location>
        <begin position="1"/>
        <end position="20"/>
    </location>
</feature>